<name>A0A544DLS2_VIBCL</name>
<dbReference type="Proteomes" id="UP000319979">
    <property type="component" value="Unassembled WGS sequence"/>
</dbReference>
<accession>A0A544DLS2</accession>
<evidence type="ECO:0000313" key="1">
    <source>
        <dbReference type="EMBL" id="TQP11069.1"/>
    </source>
</evidence>
<proteinExistence type="predicted"/>
<dbReference type="AlphaFoldDB" id="A0A544DLS2"/>
<evidence type="ECO:0000313" key="2">
    <source>
        <dbReference type="Proteomes" id="UP000319979"/>
    </source>
</evidence>
<comment type="caution">
    <text evidence="1">The sequence shown here is derived from an EMBL/GenBank/DDBJ whole genome shotgun (WGS) entry which is preliminary data.</text>
</comment>
<gene>
    <name evidence="1" type="ORF">FLM02_14670</name>
</gene>
<sequence>MFYEGAKFLKSRRFYKNSIEQTRAPENQGVIKNQKLESTLSFRTLMWWQCTDRCTQIADTGAV</sequence>
<reference evidence="1 2" key="1">
    <citation type="submission" date="2019-07" db="EMBL/GenBank/DDBJ databases">
        <title>Phenotypic and genotypic antimicrobial resistance traits of Vibrio cholerae non-O1/non-O139 isolated from a large Austrian lake frequently associated with cases of infection.</title>
        <authorList>
            <person name="Lepuschitz S."/>
            <person name="Baron S."/>
            <person name="Larvor E."/>
            <person name="Granier S."/>
            <person name="Pretzer C."/>
            <person name="Mach R.L."/>
            <person name="Farnleitner A.H."/>
            <person name="Ruppitsch W."/>
            <person name="Pleininger S."/>
            <person name="Indra A."/>
            <person name="Kirschner A.K.T."/>
        </authorList>
    </citation>
    <scope>NUCLEOTIDE SEQUENCE [LARGE SCALE GENOMIC DNA]</scope>
    <source>
        <strain evidence="1 2">A12JL36W90</strain>
    </source>
</reference>
<protein>
    <submittedName>
        <fullName evidence="1">Uncharacterized protein</fullName>
    </submittedName>
</protein>
<dbReference type="EMBL" id="VIOS01000065">
    <property type="protein sequence ID" value="TQP11069.1"/>
    <property type="molecule type" value="Genomic_DNA"/>
</dbReference>
<organism evidence="1 2">
    <name type="scientific">Vibrio cholerae</name>
    <dbReference type="NCBI Taxonomy" id="666"/>
    <lineage>
        <taxon>Bacteria</taxon>
        <taxon>Pseudomonadati</taxon>
        <taxon>Pseudomonadota</taxon>
        <taxon>Gammaproteobacteria</taxon>
        <taxon>Vibrionales</taxon>
        <taxon>Vibrionaceae</taxon>
        <taxon>Vibrio</taxon>
    </lineage>
</organism>